<organism evidence="2 3">
    <name type="scientific">Exophiala oligosperma</name>
    <dbReference type="NCBI Taxonomy" id="215243"/>
    <lineage>
        <taxon>Eukaryota</taxon>
        <taxon>Fungi</taxon>
        <taxon>Dikarya</taxon>
        <taxon>Ascomycota</taxon>
        <taxon>Pezizomycotina</taxon>
        <taxon>Eurotiomycetes</taxon>
        <taxon>Chaetothyriomycetidae</taxon>
        <taxon>Chaetothyriales</taxon>
        <taxon>Herpotrichiellaceae</taxon>
        <taxon>Exophiala</taxon>
    </lineage>
</organism>
<name>A0A0D2D592_9EURO</name>
<feature type="region of interest" description="Disordered" evidence="1">
    <location>
        <begin position="315"/>
        <end position="350"/>
    </location>
</feature>
<sequence length="482" mass="53142">MAMDAQHRRLFIQWSQSERVSLSVVTFDGDTETFVVPGELLRRRSRKFRETLTCYVSGMPVHDTSLDIMKDFYMWTMSPRPHIDEGASFDQAVKLGVFASKYEIPALSNQVTDVIRSHLASGEWKLRASMVDEIYEAVPVGRPLREVIRTALGQLPRSITTDPEEPTREEWAAVILKHGHFALDFIQATSSEWTKQAYLSNVCRFHDHEDMGAQNVTLASCDGCRYAQDECYPNFEQEALAEPAHAEEEMPLEEPVETAESSDKTYYTAEEAAAPPEPEPETGLEPIEEEPAFAYEEASEVAYADHLVEHLAELKEEPAPAYEEPDREPTPVPVFSDEPVDPAAVDPAPEPEMVAAERQFSWVDDEDPMSEMNGVPPSDTNEVAVSEVNAMAPSETSAVTTSESNGSIISHPLVKDLTGAAVPESVIEEVDTPVAVEAAVVENGDTVGDKGIQSPAVETANESSGKKKKKKKNRGSSISQAR</sequence>
<dbReference type="HOGENOM" id="CLU_043169_0_0_1"/>
<reference evidence="2 3" key="1">
    <citation type="submission" date="2015-01" db="EMBL/GenBank/DDBJ databases">
        <title>The Genome Sequence of Exophiala oligosperma CBS72588.</title>
        <authorList>
            <consortium name="The Broad Institute Genomics Platform"/>
            <person name="Cuomo C."/>
            <person name="de Hoog S."/>
            <person name="Gorbushina A."/>
            <person name="Stielow B."/>
            <person name="Teixiera M."/>
            <person name="Abouelleil A."/>
            <person name="Chapman S.B."/>
            <person name="Priest M."/>
            <person name="Young S.K."/>
            <person name="Wortman J."/>
            <person name="Nusbaum C."/>
            <person name="Birren B."/>
        </authorList>
    </citation>
    <scope>NUCLEOTIDE SEQUENCE [LARGE SCALE GENOMIC DNA]</scope>
    <source>
        <strain evidence="2 3">CBS 72588</strain>
    </source>
</reference>
<dbReference type="AlphaFoldDB" id="A0A0D2D592"/>
<protein>
    <recommendedName>
        <fullName evidence="4">BTB domain-containing protein</fullName>
    </recommendedName>
</protein>
<keyword evidence="3" id="KW-1185">Reference proteome</keyword>
<evidence type="ECO:0008006" key="4">
    <source>
        <dbReference type="Google" id="ProtNLM"/>
    </source>
</evidence>
<dbReference type="RefSeq" id="XP_016258594.1">
    <property type="nucleotide sequence ID" value="XM_016410787.1"/>
</dbReference>
<dbReference type="EMBL" id="KN847341">
    <property type="protein sequence ID" value="KIW38378.1"/>
    <property type="molecule type" value="Genomic_DNA"/>
</dbReference>
<feature type="region of interest" description="Disordered" evidence="1">
    <location>
        <begin position="443"/>
        <end position="482"/>
    </location>
</feature>
<proteinExistence type="predicted"/>
<dbReference type="STRING" id="215243.A0A0D2D592"/>
<evidence type="ECO:0000313" key="2">
    <source>
        <dbReference type="EMBL" id="KIW38378.1"/>
    </source>
</evidence>
<feature type="region of interest" description="Disordered" evidence="1">
    <location>
        <begin position="244"/>
        <end position="284"/>
    </location>
</feature>
<dbReference type="OrthoDB" id="194443at2759"/>
<evidence type="ECO:0000256" key="1">
    <source>
        <dbReference type="SAM" id="MobiDB-lite"/>
    </source>
</evidence>
<dbReference type="VEuPathDB" id="FungiDB:PV06_09349"/>
<gene>
    <name evidence="2" type="ORF">PV06_09349</name>
</gene>
<feature type="compositionally biased region" description="Low complexity" evidence="1">
    <location>
        <begin position="341"/>
        <end position="350"/>
    </location>
</feature>
<dbReference type="Proteomes" id="UP000053342">
    <property type="component" value="Unassembled WGS sequence"/>
</dbReference>
<dbReference type="GeneID" id="27361423"/>
<accession>A0A0D2D592</accession>
<evidence type="ECO:0000313" key="3">
    <source>
        <dbReference type="Proteomes" id="UP000053342"/>
    </source>
</evidence>